<evidence type="ECO:0000313" key="4">
    <source>
        <dbReference type="EMBL" id="MBS0122911.1"/>
    </source>
</evidence>
<dbReference type="InterPro" id="IPR013196">
    <property type="entry name" value="HTH_11"/>
</dbReference>
<dbReference type="EMBL" id="JAGTUU010000001">
    <property type="protein sequence ID" value="MBS0122911.1"/>
    <property type="molecule type" value="Genomic_DNA"/>
</dbReference>
<keyword evidence="5" id="KW-1185">Reference proteome</keyword>
<dbReference type="InterPro" id="IPR036390">
    <property type="entry name" value="WH_DNA-bd_sf"/>
</dbReference>
<gene>
    <name evidence="4" type="ORF">KB874_02100</name>
</gene>
<dbReference type="SUPFAM" id="SSF46785">
    <property type="entry name" value="Winged helix' DNA-binding domain"/>
    <property type="match status" value="1"/>
</dbReference>
<comment type="caution">
    <text evidence="4">The sequence shown here is derived from an EMBL/GenBank/DDBJ whole genome shotgun (WGS) entry which is preliminary data.</text>
</comment>
<evidence type="ECO:0000256" key="2">
    <source>
        <dbReference type="ARBA" id="ARBA00023163"/>
    </source>
</evidence>
<dbReference type="InterPro" id="IPR001034">
    <property type="entry name" value="DeoR_HTH"/>
</dbReference>
<sequence>MKRKDRLYALMDRLRDGRLHTAEALAQDLGVSARTIYRDMDVLAASGVPVEGARGYGYTVQAAVTLPPLNLTVDELDALHVALAALGASALDDLAPAARSLSAKIDAVLPADAGPAPAPFGFATEAFADAARGFAHMPQVRAAIRARQKLRVTLPDATHDIRPLHMDYWGRVWTCIAWSETKGAFLRFPLDRIRSLTPLPGLFVDEPGKRLADFAP</sequence>
<dbReference type="InterPro" id="IPR036388">
    <property type="entry name" value="WH-like_DNA-bd_sf"/>
</dbReference>
<keyword evidence="1" id="KW-0805">Transcription regulation</keyword>
<accession>A0A8J8B5G2</accession>
<reference evidence="4" key="1">
    <citation type="submission" date="2021-04" db="EMBL/GenBank/DDBJ databases">
        <authorList>
            <person name="Yoon J."/>
        </authorList>
    </citation>
    <scope>NUCLEOTIDE SEQUENCE</scope>
    <source>
        <strain evidence="4">KMU-90</strain>
    </source>
</reference>
<organism evidence="4 5">
    <name type="scientific">Thetidibacter halocola</name>
    <dbReference type="NCBI Taxonomy" id="2827239"/>
    <lineage>
        <taxon>Bacteria</taxon>
        <taxon>Pseudomonadati</taxon>
        <taxon>Pseudomonadota</taxon>
        <taxon>Alphaproteobacteria</taxon>
        <taxon>Rhodobacterales</taxon>
        <taxon>Roseobacteraceae</taxon>
        <taxon>Thetidibacter</taxon>
    </lineage>
</organism>
<dbReference type="Pfam" id="PF13280">
    <property type="entry name" value="WYL"/>
    <property type="match status" value="1"/>
</dbReference>
<evidence type="ECO:0000256" key="1">
    <source>
        <dbReference type="ARBA" id="ARBA00023015"/>
    </source>
</evidence>
<keyword evidence="2" id="KW-0804">Transcription</keyword>
<evidence type="ECO:0000313" key="5">
    <source>
        <dbReference type="Proteomes" id="UP000681356"/>
    </source>
</evidence>
<dbReference type="InterPro" id="IPR026881">
    <property type="entry name" value="WYL_dom"/>
</dbReference>
<dbReference type="PANTHER" id="PTHR34580">
    <property type="match status" value="1"/>
</dbReference>
<dbReference type="InterPro" id="IPR051534">
    <property type="entry name" value="CBASS_pafABC_assoc_protein"/>
</dbReference>
<dbReference type="PANTHER" id="PTHR34580:SF3">
    <property type="entry name" value="PROTEIN PAFB"/>
    <property type="match status" value="1"/>
</dbReference>
<dbReference type="PROSITE" id="PS52050">
    <property type="entry name" value="WYL"/>
    <property type="match status" value="1"/>
</dbReference>
<protein>
    <submittedName>
        <fullName evidence="4">HTH domain-containing protein</fullName>
    </submittedName>
</protein>
<dbReference type="GO" id="GO:0003700">
    <property type="term" value="F:DNA-binding transcription factor activity"/>
    <property type="evidence" value="ECO:0007669"/>
    <property type="project" value="InterPro"/>
</dbReference>
<dbReference type="PROSITE" id="PS51000">
    <property type="entry name" value="HTH_DEOR_2"/>
    <property type="match status" value="1"/>
</dbReference>
<name>A0A8J8B5G2_9RHOB</name>
<dbReference type="Proteomes" id="UP000681356">
    <property type="component" value="Unassembled WGS sequence"/>
</dbReference>
<feature type="domain" description="HTH deoR-type" evidence="3">
    <location>
        <begin position="3"/>
        <end position="58"/>
    </location>
</feature>
<dbReference type="RefSeq" id="WP_212534878.1">
    <property type="nucleotide sequence ID" value="NZ_JAGTUU010000001.1"/>
</dbReference>
<dbReference type="Pfam" id="PF08279">
    <property type="entry name" value="HTH_11"/>
    <property type="match status" value="1"/>
</dbReference>
<dbReference type="AlphaFoldDB" id="A0A8J8B5G2"/>
<evidence type="ECO:0000259" key="3">
    <source>
        <dbReference type="PROSITE" id="PS51000"/>
    </source>
</evidence>
<proteinExistence type="predicted"/>
<dbReference type="Gene3D" id="1.10.10.10">
    <property type="entry name" value="Winged helix-like DNA-binding domain superfamily/Winged helix DNA-binding domain"/>
    <property type="match status" value="1"/>
</dbReference>